<organism evidence="2 3">
    <name type="scientific">Liparis tanakae</name>
    <name type="common">Tanaka's snailfish</name>
    <dbReference type="NCBI Taxonomy" id="230148"/>
    <lineage>
        <taxon>Eukaryota</taxon>
        <taxon>Metazoa</taxon>
        <taxon>Chordata</taxon>
        <taxon>Craniata</taxon>
        <taxon>Vertebrata</taxon>
        <taxon>Euteleostomi</taxon>
        <taxon>Actinopterygii</taxon>
        <taxon>Neopterygii</taxon>
        <taxon>Teleostei</taxon>
        <taxon>Neoteleostei</taxon>
        <taxon>Acanthomorphata</taxon>
        <taxon>Eupercaria</taxon>
        <taxon>Perciformes</taxon>
        <taxon>Cottioidei</taxon>
        <taxon>Cottales</taxon>
        <taxon>Liparidae</taxon>
        <taxon>Liparis</taxon>
    </lineage>
</organism>
<dbReference type="Proteomes" id="UP000314294">
    <property type="component" value="Unassembled WGS sequence"/>
</dbReference>
<evidence type="ECO:0000256" key="1">
    <source>
        <dbReference type="SAM" id="MobiDB-lite"/>
    </source>
</evidence>
<gene>
    <name evidence="2" type="ORF">EYF80_063606</name>
</gene>
<name>A0A4Z2EBJ5_9TELE</name>
<evidence type="ECO:0000313" key="2">
    <source>
        <dbReference type="EMBL" id="TNN26257.1"/>
    </source>
</evidence>
<dbReference type="AlphaFoldDB" id="A0A4Z2EBJ5"/>
<reference evidence="2 3" key="1">
    <citation type="submission" date="2019-03" db="EMBL/GenBank/DDBJ databases">
        <title>First draft genome of Liparis tanakae, snailfish: a comprehensive survey of snailfish specific genes.</title>
        <authorList>
            <person name="Kim W."/>
            <person name="Song I."/>
            <person name="Jeong J.-H."/>
            <person name="Kim D."/>
            <person name="Kim S."/>
            <person name="Ryu S."/>
            <person name="Song J.Y."/>
            <person name="Lee S.K."/>
        </authorList>
    </citation>
    <scope>NUCLEOTIDE SEQUENCE [LARGE SCALE GENOMIC DNA]</scope>
    <source>
        <tissue evidence="2">Muscle</tissue>
    </source>
</reference>
<protein>
    <submittedName>
        <fullName evidence="2">Uncharacterized protein</fullName>
    </submittedName>
</protein>
<proteinExistence type="predicted"/>
<dbReference type="EMBL" id="SRLO01010626">
    <property type="protein sequence ID" value="TNN26257.1"/>
    <property type="molecule type" value="Genomic_DNA"/>
</dbReference>
<evidence type="ECO:0000313" key="3">
    <source>
        <dbReference type="Proteomes" id="UP000314294"/>
    </source>
</evidence>
<feature type="region of interest" description="Disordered" evidence="1">
    <location>
        <begin position="71"/>
        <end position="98"/>
    </location>
</feature>
<keyword evidence="3" id="KW-1185">Reference proteome</keyword>
<comment type="caution">
    <text evidence="2">The sequence shown here is derived from an EMBL/GenBank/DDBJ whole genome shotgun (WGS) entry which is preliminary data.</text>
</comment>
<accession>A0A4Z2EBJ5</accession>
<sequence>MVICWKARMNSLTQMRPTAWYHTRYWSGPCIWYSTTPVELFFTGVPEEERSCDPTSWSARQNPKRISVFGTRRQEGAAALGGRRPSPEIPRESSTVTQ</sequence>